<dbReference type="PANTHER" id="PTHR45620:SF23">
    <property type="entry name" value="GLUCAGON-LIKE PEPTIDE 2 RECEPTOR"/>
    <property type="match status" value="1"/>
</dbReference>
<dbReference type="GO" id="GO:0017046">
    <property type="term" value="F:peptide hormone binding"/>
    <property type="evidence" value="ECO:0007669"/>
    <property type="project" value="TreeGrafter"/>
</dbReference>
<evidence type="ECO:0000256" key="12">
    <source>
        <dbReference type="ARBA" id="ARBA00023224"/>
    </source>
</evidence>
<dbReference type="InterPro" id="IPR017983">
    <property type="entry name" value="GPCR_2_secretin-like_CS"/>
</dbReference>
<dbReference type="InterPro" id="IPR003290">
    <property type="entry name" value="GPCR_2_GLP1/glucagon_rcpt"/>
</dbReference>
<evidence type="ECO:0000256" key="13">
    <source>
        <dbReference type="SAM" id="MobiDB-lite"/>
    </source>
</evidence>
<gene>
    <name evidence="19 20" type="primary">LOC116946137</name>
</gene>
<keyword evidence="10" id="KW-0675">Receptor</keyword>
<name>A0AAJ7THU9_PETMA</name>
<evidence type="ECO:0000256" key="8">
    <source>
        <dbReference type="ARBA" id="ARBA00023136"/>
    </source>
</evidence>
<feature type="compositionally biased region" description="Polar residues" evidence="13">
    <location>
        <begin position="477"/>
        <end position="489"/>
    </location>
</feature>
<dbReference type="SUPFAM" id="SSF111418">
    <property type="entry name" value="Hormone receptor domain"/>
    <property type="match status" value="1"/>
</dbReference>
<dbReference type="InterPro" id="IPR001879">
    <property type="entry name" value="GPCR_2_extracellular_dom"/>
</dbReference>
<evidence type="ECO:0000256" key="1">
    <source>
        <dbReference type="ARBA" id="ARBA00004651"/>
    </source>
</evidence>
<keyword evidence="7" id="KW-0297">G-protein coupled receptor</keyword>
<dbReference type="InterPro" id="IPR017981">
    <property type="entry name" value="GPCR_2-like_7TM"/>
</dbReference>
<feature type="signal peptide" evidence="15">
    <location>
        <begin position="1"/>
        <end position="17"/>
    </location>
</feature>
<dbReference type="PROSITE" id="PS50261">
    <property type="entry name" value="G_PROTEIN_RECEP_F2_4"/>
    <property type="match status" value="1"/>
</dbReference>
<evidence type="ECO:0000256" key="3">
    <source>
        <dbReference type="ARBA" id="ARBA00022475"/>
    </source>
</evidence>
<keyword evidence="5 15" id="KW-0732">Signal</keyword>
<comment type="similarity">
    <text evidence="2">Belongs to the G-protein coupled receptor 2 family.</text>
</comment>
<keyword evidence="18" id="KW-1185">Reference proteome</keyword>
<dbReference type="AlphaFoldDB" id="A0AAJ7THU9"/>
<dbReference type="InterPro" id="IPR036445">
    <property type="entry name" value="GPCR_2_extracell_dom_sf"/>
</dbReference>
<evidence type="ECO:0000256" key="7">
    <source>
        <dbReference type="ARBA" id="ARBA00023040"/>
    </source>
</evidence>
<dbReference type="InterPro" id="IPR000832">
    <property type="entry name" value="GPCR_2_secretin-like"/>
</dbReference>
<dbReference type="SMART" id="SM00008">
    <property type="entry name" value="HormR"/>
    <property type="match status" value="1"/>
</dbReference>
<evidence type="ECO:0000256" key="11">
    <source>
        <dbReference type="ARBA" id="ARBA00023180"/>
    </source>
</evidence>
<feature type="transmembrane region" description="Helical" evidence="14">
    <location>
        <begin position="300"/>
        <end position="323"/>
    </location>
</feature>
<evidence type="ECO:0000256" key="14">
    <source>
        <dbReference type="SAM" id="Phobius"/>
    </source>
</evidence>
<dbReference type="PROSITE" id="PS00650">
    <property type="entry name" value="G_PROTEIN_RECEP_F2_2"/>
    <property type="match status" value="1"/>
</dbReference>
<dbReference type="PROSITE" id="PS00649">
    <property type="entry name" value="G_PROTEIN_RECEP_F2_1"/>
    <property type="match status" value="1"/>
</dbReference>
<dbReference type="Pfam" id="PF00002">
    <property type="entry name" value="7tm_2"/>
    <property type="match status" value="1"/>
</dbReference>
<dbReference type="PRINTS" id="PR00249">
    <property type="entry name" value="GPCRSECRETIN"/>
</dbReference>
<dbReference type="GO" id="GO:0004967">
    <property type="term" value="F:glucagon receptor activity"/>
    <property type="evidence" value="ECO:0007669"/>
    <property type="project" value="InterPro"/>
</dbReference>
<keyword evidence="6 14" id="KW-1133">Transmembrane helix</keyword>
<reference evidence="19 20" key="1">
    <citation type="submission" date="2025-04" db="UniProtKB">
        <authorList>
            <consortium name="RefSeq"/>
        </authorList>
    </citation>
    <scope>IDENTIFICATION</scope>
    <source>
        <tissue evidence="19 20">Sperm</tissue>
    </source>
</reference>
<feature type="region of interest" description="Disordered" evidence="13">
    <location>
        <begin position="464"/>
        <end position="496"/>
    </location>
</feature>
<protein>
    <submittedName>
        <fullName evidence="19 20">Glucagon-like peptide 1 receptor isoform X1</fullName>
    </submittedName>
</protein>
<evidence type="ECO:0000256" key="4">
    <source>
        <dbReference type="ARBA" id="ARBA00022692"/>
    </source>
</evidence>
<evidence type="ECO:0000256" key="2">
    <source>
        <dbReference type="ARBA" id="ARBA00005314"/>
    </source>
</evidence>
<comment type="subcellular location">
    <subcellularLocation>
        <location evidence="1">Cell membrane</location>
        <topology evidence="1">Multi-pass membrane protein</topology>
    </subcellularLocation>
</comment>
<evidence type="ECO:0000313" key="20">
    <source>
        <dbReference type="RefSeq" id="XP_032816919.1"/>
    </source>
</evidence>
<sequence>MVVAAVVTVACVMCCYSLEASASLLQDTLHRWSSYATECKQLHDSEPFLSGVYCNRTFDHYACWPDSLPDTKVAIPCPSYLPWIDKVEGGYVYRYCTRDGTWLTQDNVTAAWRDHSECLDDENNISTEGKEMYLLHALRLVYTTGYSVSLASLVVAMGILIMFRRLHCTRNYIHMNLFASFILRAISVLLKDAALTHNYTKRPQNASDWLGYFGYEGYTGCRATHVFMQYCIGANYFWLLVEGSYLHTLLTMCVFTKKKLIAFYVLLGWGTPIMFIIPWMVSKLIYENQGCWGINTWMGIWWLIRGPILFSIVVNCILFVKIIKILLSKLKAQQSKFSNYKSRLARSTLTLIPLLGIHEVVFIFLTDEHATGRTRYVRLFIQLSFSSIQGFFVALLYCFSNGEVQSEFKKKWHLWHVKSRKVNELKCSQSSFTSMKNFSMEGGQLLFDRSGLYVGKKRPSRAELLHSKEAKRREGMGSTTTNSNLSDSQAVIEDTV</sequence>
<dbReference type="Gene3D" id="4.10.1240.10">
    <property type="entry name" value="GPCR, family 2, extracellular hormone receptor domain"/>
    <property type="match status" value="1"/>
</dbReference>
<feature type="chain" id="PRO_5044709351" evidence="15">
    <location>
        <begin position="18"/>
        <end position="496"/>
    </location>
</feature>
<dbReference type="Pfam" id="PF02793">
    <property type="entry name" value="HRM"/>
    <property type="match status" value="1"/>
</dbReference>
<dbReference type="InterPro" id="IPR050332">
    <property type="entry name" value="GPCR_2"/>
</dbReference>
<dbReference type="GeneID" id="116946137"/>
<keyword evidence="12" id="KW-0807">Transducer</keyword>
<evidence type="ECO:0000256" key="10">
    <source>
        <dbReference type="ARBA" id="ARBA00023170"/>
    </source>
</evidence>
<feature type="transmembrane region" description="Helical" evidence="14">
    <location>
        <begin position="262"/>
        <end position="280"/>
    </location>
</feature>
<evidence type="ECO:0000256" key="15">
    <source>
        <dbReference type="SAM" id="SignalP"/>
    </source>
</evidence>
<dbReference type="GO" id="GO:0007188">
    <property type="term" value="P:adenylate cyclase-modulating G protein-coupled receptor signaling pathway"/>
    <property type="evidence" value="ECO:0007669"/>
    <property type="project" value="TreeGrafter"/>
</dbReference>
<dbReference type="KEGG" id="pmrn:116946137"/>
<accession>A0AAJ7THU9</accession>
<evidence type="ECO:0000259" key="17">
    <source>
        <dbReference type="PROSITE" id="PS50261"/>
    </source>
</evidence>
<dbReference type="GO" id="GO:0005886">
    <property type="term" value="C:plasma membrane"/>
    <property type="evidence" value="ECO:0007669"/>
    <property type="project" value="UniProtKB-SubCell"/>
</dbReference>
<feature type="transmembrane region" description="Helical" evidence="14">
    <location>
        <begin position="344"/>
        <end position="365"/>
    </location>
</feature>
<dbReference type="GO" id="GO:0007166">
    <property type="term" value="P:cell surface receptor signaling pathway"/>
    <property type="evidence" value="ECO:0007669"/>
    <property type="project" value="InterPro"/>
</dbReference>
<dbReference type="FunFam" id="1.20.1070.10:FF:000133">
    <property type="entry name" value="Glucagon receptor a"/>
    <property type="match status" value="1"/>
</dbReference>
<proteinExistence type="inferred from homology"/>
<dbReference type="SUPFAM" id="SSF81321">
    <property type="entry name" value="Family A G protein-coupled receptor-like"/>
    <property type="match status" value="1"/>
</dbReference>
<feature type="domain" description="G-protein coupled receptors family 2 profile 1" evidence="16">
    <location>
        <begin position="38"/>
        <end position="122"/>
    </location>
</feature>
<dbReference type="Proteomes" id="UP001318040">
    <property type="component" value="Chromosome 26"/>
</dbReference>
<feature type="transmembrane region" description="Helical" evidence="14">
    <location>
        <begin position="140"/>
        <end position="161"/>
    </location>
</feature>
<organism evidence="18 19">
    <name type="scientific">Petromyzon marinus</name>
    <name type="common">Sea lamprey</name>
    <dbReference type="NCBI Taxonomy" id="7757"/>
    <lineage>
        <taxon>Eukaryota</taxon>
        <taxon>Metazoa</taxon>
        <taxon>Chordata</taxon>
        <taxon>Craniata</taxon>
        <taxon>Vertebrata</taxon>
        <taxon>Cyclostomata</taxon>
        <taxon>Hyperoartia</taxon>
        <taxon>Petromyzontiformes</taxon>
        <taxon>Petromyzontidae</taxon>
        <taxon>Petromyzon</taxon>
    </lineage>
</organism>
<keyword evidence="11" id="KW-0325">Glycoprotein</keyword>
<keyword evidence="8 14" id="KW-0472">Membrane</keyword>
<feature type="domain" description="G-protein coupled receptors family 2 profile 2" evidence="17">
    <location>
        <begin position="138"/>
        <end position="401"/>
    </location>
</feature>
<keyword evidence="9" id="KW-1015">Disulfide bond</keyword>
<evidence type="ECO:0000313" key="19">
    <source>
        <dbReference type="RefSeq" id="XP_032816918.1"/>
    </source>
</evidence>
<keyword evidence="4 14" id="KW-0812">Transmembrane</keyword>
<dbReference type="Gene3D" id="1.20.1070.10">
    <property type="entry name" value="Rhodopsin 7-helix transmembrane proteins"/>
    <property type="match status" value="1"/>
</dbReference>
<feature type="compositionally biased region" description="Basic and acidic residues" evidence="13">
    <location>
        <begin position="464"/>
        <end position="475"/>
    </location>
</feature>
<dbReference type="PRINTS" id="PR01353">
    <property type="entry name" value="GLUCAGNFAMLY"/>
</dbReference>
<dbReference type="PROSITE" id="PS50227">
    <property type="entry name" value="G_PROTEIN_RECEP_F2_3"/>
    <property type="match status" value="1"/>
</dbReference>
<dbReference type="PANTHER" id="PTHR45620">
    <property type="entry name" value="PDF RECEPTOR-LIKE PROTEIN-RELATED"/>
    <property type="match status" value="1"/>
</dbReference>
<evidence type="ECO:0000256" key="9">
    <source>
        <dbReference type="ARBA" id="ARBA00023157"/>
    </source>
</evidence>
<evidence type="ECO:0000259" key="16">
    <source>
        <dbReference type="PROSITE" id="PS50227"/>
    </source>
</evidence>
<dbReference type="RefSeq" id="XP_032816919.1">
    <property type="nucleotide sequence ID" value="XM_032961028.1"/>
</dbReference>
<dbReference type="RefSeq" id="XP_032816918.1">
    <property type="nucleotide sequence ID" value="XM_032961027.1"/>
</dbReference>
<evidence type="ECO:0000313" key="18">
    <source>
        <dbReference type="Proteomes" id="UP001318040"/>
    </source>
</evidence>
<evidence type="ECO:0000256" key="5">
    <source>
        <dbReference type="ARBA" id="ARBA00022729"/>
    </source>
</evidence>
<feature type="transmembrane region" description="Helical" evidence="14">
    <location>
        <begin position="377"/>
        <end position="399"/>
    </location>
</feature>
<evidence type="ECO:0000256" key="6">
    <source>
        <dbReference type="ARBA" id="ARBA00022989"/>
    </source>
</evidence>
<keyword evidence="3" id="KW-1003">Cell membrane</keyword>